<gene>
    <name evidence="5" type="primary">rplS</name>
    <name evidence="5" type="ORF">BWX89_00509</name>
</gene>
<dbReference type="Pfam" id="PF01245">
    <property type="entry name" value="Ribosomal_L19"/>
    <property type="match status" value="1"/>
</dbReference>
<dbReference type="InterPro" id="IPR008991">
    <property type="entry name" value="Translation_prot_SH3-like_sf"/>
</dbReference>
<reference evidence="5" key="1">
    <citation type="submission" date="2017-02" db="EMBL/GenBank/DDBJ databases">
        <title>Delving into the versatile metabolic prowess of the omnipresent phylum Bacteroidetes.</title>
        <authorList>
            <person name="Nobu M.K."/>
            <person name="Mei R."/>
            <person name="Narihiro T."/>
            <person name="Kuroda K."/>
            <person name="Liu W.-T."/>
        </authorList>
    </citation>
    <scope>NUCLEOTIDE SEQUENCE</scope>
    <source>
        <strain evidence="5">ADurb.Bin131</strain>
    </source>
</reference>
<evidence type="ECO:0000256" key="4">
    <source>
        <dbReference type="RuleBase" id="RU000559"/>
    </source>
</evidence>
<dbReference type="InterPro" id="IPR001857">
    <property type="entry name" value="Ribosomal_bL19"/>
</dbReference>
<dbReference type="PANTHER" id="PTHR15680">
    <property type="entry name" value="RIBOSOMAL PROTEIN L19"/>
    <property type="match status" value="1"/>
</dbReference>
<evidence type="ECO:0000313" key="5">
    <source>
        <dbReference type="EMBL" id="OQB74496.1"/>
    </source>
</evidence>
<proteinExistence type="inferred from homology"/>
<comment type="similarity">
    <text evidence="1 4">Belongs to the bacterial ribosomal protein bL19 family.</text>
</comment>
<dbReference type="Proteomes" id="UP000485562">
    <property type="component" value="Unassembled WGS sequence"/>
</dbReference>
<dbReference type="GO" id="GO:0022625">
    <property type="term" value="C:cytosolic large ribosomal subunit"/>
    <property type="evidence" value="ECO:0007669"/>
    <property type="project" value="TreeGrafter"/>
</dbReference>
<dbReference type="NCBIfam" id="TIGR01024">
    <property type="entry name" value="rplS_bact"/>
    <property type="match status" value="1"/>
</dbReference>
<sequence length="110" mass="12750">MHPKIAALESELKPKKDIPQFFPGDEIEVHVKVREGEKTRTQIFTGTCIARKGTGIRETFTVRKISYGEGVERIFPIYSSNIVKIKLVKSRKDNRLAPRAKMYYLRKKNK</sequence>
<dbReference type="PRINTS" id="PR00061">
    <property type="entry name" value="RIBOSOMALL19"/>
</dbReference>
<name>A0A1V6CCA1_UNCT6</name>
<dbReference type="EMBL" id="MWDQ01000039">
    <property type="protein sequence ID" value="OQB74496.1"/>
    <property type="molecule type" value="Genomic_DNA"/>
</dbReference>
<dbReference type="PIRSF" id="PIRSF002191">
    <property type="entry name" value="Ribosomal_L19"/>
    <property type="match status" value="1"/>
</dbReference>
<protein>
    <recommendedName>
        <fullName evidence="4">50S ribosomal protein L19</fullName>
    </recommendedName>
</protein>
<dbReference type="AlphaFoldDB" id="A0A1V6CCA1"/>
<keyword evidence="3 4" id="KW-0687">Ribonucleoprotein</keyword>
<comment type="caution">
    <text evidence="5">The sequence shown here is derived from an EMBL/GenBank/DDBJ whole genome shotgun (WGS) entry which is preliminary data.</text>
</comment>
<dbReference type="GO" id="GO:0006412">
    <property type="term" value="P:translation"/>
    <property type="evidence" value="ECO:0007669"/>
    <property type="project" value="InterPro"/>
</dbReference>
<dbReference type="GO" id="GO:0003735">
    <property type="term" value="F:structural constituent of ribosome"/>
    <property type="evidence" value="ECO:0007669"/>
    <property type="project" value="InterPro"/>
</dbReference>
<keyword evidence="2 5" id="KW-0689">Ribosomal protein</keyword>
<comment type="function">
    <text evidence="4">This protein is located at the 30S-50S ribosomal subunit interface and may play a role in the structure and function of the aminoacyl-tRNA binding site.</text>
</comment>
<dbReference type="SUPFAM" id="SSF50104">
    <property type="entry name" value="Translation proteins SH3-like domain"/>
    <property type="match status" value="1"/>
</dbReference>
<evidence type="ECO:0000256" key="1">
    <source>
        <dbReference type="ARBA" id="ARBA00005781"/>
    </source>
</evidence>
<organism evidence="5">
    <name type="scientific">candidate division TA06 bacterium ADurb.Bin131</name>
    <dbReference type="NCBI Taxonomy" id="1852827"/>
    <lineage>
        <taxon>Bacteria</taxon>
        <taxon>Bacteria division TA06</taxon>
    </lineage>
</organism>
<evidence type="ECO:0000256" key="2">
    <source>
        <dbReference type="ARBA" id="ARBA00022980"/>
    </source>
</evidence>
<dbReference type="Gene3D" id="2.30.30.790">
    <property type="match status" value="1"/>
</dbReference>
<dbReference type="InterPro" id="IPR038657">
    <property type="entry name" value="Ribosomal_bL19_sf"/>
</dbReference>
<evidence type="ECO:0000256" key="3">
    <source>
        <dbReference type="ARBA" id="ARBA00023274"/>
    </source>
</evidence>
<accession>A0A1V6CCA1</accession>
<dbReference type="PANTHER" id="PTHR15680:SF9">
    <property type="entry name" value="LARGE RIBOSOMAL SUBUNIT PROTEIN BL19M"/>
    <property type="match status" value="1"/>
</dbReference>